<evidence type="ECO:0000256" key="1">
    <source>
        <dbReference type="ARBA" id="ARBA00004326"/>
    </source>
</evidence>
<dbReference type="InterPro" id="IPR004345">
    <property type="entry name" value="TB2_DP1_HVA22"/>
</dbReference>
<evidence type="ECO:0000256" key="7">
    <source>
        <dbReference type="ARBA" id="ARBA00022989"/>
    </source>
</evidence>
<comment type="function">
    <text evidence="9">Plays an essential role in heart function and development by regulating the organization and function of the sarcoplasmic reticulum in cardiomyocytes.</text>
</comment>
<protein>
    <recommendedName>
        <fullName evidence="10">Receptor expression-enhancing protein 5</fullName>
    </recommendedName>
</protein>
<keyword evidence="8 13" id="KW-0472">Membrane</keyword>
<evidence type="ECO:0000256" key="2">
    <source>
        <dbReference type="ARBA" id="ARBA00004477"/>
    </source>
</evidence>
<feature type="region of interest" description="Disordered" evidence="12">
    <location>
        <begin position="292"/>
        <end position="334"/>
    </location>
</feature>
<evidence type="ECO:0000256" key="6">
    <source>
        <dbReference type="ARBA" id="ARBA00022951"/>
    </source>
</evidence>
<organism evidence="14 15">
    <name type="scientific">Gadus morhua</name>
    <name type="common">Atlantic cod</name>
    <dbReference type="NCBI Taxonomy" id="8049"/>
    <lineage>
        <taxon>Eukaryota</taxon>
        <taxon>Metazoa</taxon>
        <taxon>Chordata</taxon>
        <taxon>Craniata</taxon>
        <taxon>Vertebrata</taxon>
        <taxon>Euteleostomi</taxon>
        <taxon>Actinopterygii</taxon>
        <taxon>Neopterygii</taxon>
        <taxon>Teleostei</taxon>
        <taxon>Neoteleostei</taxon>
        <taxon>Acanthomorphata</taxon>
        <taxon>Zeiogadaria</taxon>
        <taxon>Gadariae</taxon>
        <taxon>Gadiformes</taxon>
        <taxon>Gadoidei</taxon>
        <taxon>Gadidae</taxon>
        <taxon>Gadus</taxon>
    </lineage>
</organism>
<feature type="transmembrane region" description="Helical" evidence="13">
    <location>
        <begin position="35"/>
        <end position="66"/>
    </location>
</feature>
<proteinExistence type="inferred from homology"/>
<feature type="transmembrane region" description="Helical" evidence="13">
    <location>
        <begin position="86"/>
        <end position="107"/>
    </location>
</feature>
<dbReference type="GO" id="GO:0033017">
    <property type="term" value="C:sarcoplasmic reticulum membrane"/>
    <property type="evidence" value="ECO:0007669"/>
    <property type="project" value="UniProtKB-SubCell"/>
</dbReference>
<keyword evidence="4 13" id="KW-0812">Transmembrane</keyword>
<reference evidence="14" key="2">
    <citation type="submission" date="2025-09" db="UniProtKB">
        <authorList>
            <consortium name="Ensembl"/>
        </authorList>
    </citation>
    <scope>IDENTIFICATION</scope>
</reference>
<dbReference type="PANTHER" id="PTHR12300:SF93">
    <property type="entry name" value="RECEPTOR EXPRESSION-ENHANCING PROTEIN 5"/>
    <property type="match status" value="1"/>
</dbReference>
<evidence type="ECO:0000256" key="3">
    <source>
        <dbReference type="ARBA" id="ARBA00008573"/>
    </source>
</evidence>
<evidence type="ECO:0000256" key="12">
    <source>
        <dbReference type="SAM" id="MobiDB-lite"/>
    </source>
</evidence>
<evidence type="ECO:0000313" key="14">
    <source>
        <dbReference type="Ensembl" id="ENSGMOP00000001590.2"/>
    </source>
</evidence>
<keyword evidence="7 13" id="KW-1133">Transmembrane helix</keyword>
<dbReference type="AlphaFoldDB" id="A0A8C4YVP8"/>
<feature type="coiled-coil region" evidence="11">
    <location>
        <begin position="160"/>
        <end position="187"/>
    </location>
</feature>
<comment type="subcellular location">
    <subcellularLocation>
        <location evidence="2">Endoplasmic reticulum membrane</location>
        <topology evidence="2">Multi-pass membrane protein</topology>
    </subcellularLocation>
    <subcellularLocation>
        <location evidence="1">Sarcoplasmic reticulum membrane</location>
        <topology evidence="1">Multi-pass membrane protein</topology>
    </subcellularLocation>
</comment>
<evidence type="ECO:0000256" key="4">
    <source>
        <dbReference type="ARBA" id="ARBA00022692"/>
    </source>
</evidence>
<keyword evidence="6" id="KW-0703">Sarcoplasmic reticulum</keyword>
<reference evidence="14" key="1">
    <citation type="submission" date="2025-08" db="UniProtKB">
        <authorList>
            <consortium name="Ensembl"/>
        </authorList>
    </citation>
    <scope>IDENTIFICATION</scope>
</reference>
<keyword evidence="15" id="KW-1185">Reference proteome</keyword>
<dbReference type="Proteomes" id="UP000694546">
    <property type="component" value="Chromosome 4"/>
</dbReference>
<dbReference type="Pfam" id="PF03134">
    <property type="entry name" value="TB2_DP1_HVA22"/>
    <property type="match status" value="1"/>
</dbReference>
<dbReference type="PANTHER" id="PTHR12300">
    <property type="entry name" value="HVA22-LIKE PROTEINS"/>
    <property type="match status" value="1"/>
</dbReference>
<evidence type="ECO:0000256" key="11">
    <source>
        <dbReference type="SAM" id="Coils"/>
    </source>
</evidence>
<evidence type="ECO:0000313" key="15">
    <source>
        <dbReference type="Proteomes" id="UP000694546"/>
    </source>
</evidence>
<evidence type="ECO:0000256" key="10">
    <source>
        <dbReference type="ARBA" id="ARBA00040662"/>
    </source>
</evidence>
<dbReference type="KEGG" id="gmh:115542955"/>
<feature type="compositionally biased region" description="Basic and acidic residues" evidence="12">
    <location>
        <begin position="309"/>
        <end position="334"/>
    </location>
</feature>
<comment type="similarity">
    <text evidence="3">Belongs to the DP1 family.</text>
</comment>
<evidence type="ECO:0000256" key="9">
    <source>
        <dbReference type="ARBA" id="ARBA00037732"/>
    </source>
</evidence>
<sequence>MAAGIKQRFEKFLNEKNLMTDVLAKIEQRTGVSRVYISLGIVAVVAIYLVIGYGASLLCNLIGFAYPAYISIKAIESATKEDDTKWLTYWVVYGVFSVAEFFGDIFLSWFPFYYMGKCAFLVWCMAPTPSNGSVLIYTRIIRPFFLKNETRIDDAMKNIHDKATEAADKFKDEAKKATANLIFEEKKENNKVGKQELSCGDELPAEDTSEVDDIITTFDSIMEATSTSTTSAKEKGEEDLKTKVQLIRVQKPQELDNYVEDFKSLSVRMQCLPPISLGNSWLLGSHNSVQQNDQTVSPLHPLAHPSQKSKSEHNLSDSHLEARTRESGVSKMESRQTFLATKSWISQRTRSLLDKHEMSSNVDVLYSNLVPYIQKDEHGMMLAIYMMFNLESYLCDANYKCNQQFSKLILLRTVFFSRFLVIFHDFLYSPKFATAAQ</sequence>
<evidence type="ECO:0000256" key="8">
    <source>
        <dbReference type="ARBA" id="ARBA00023136"/>
    </source>
</evidence>
<keyword evidence="5" id="KW-0256">Endoplasmic reticulum</keyword>
<evidence type="ECO:0000256" key="5">
    <source>
        <dbReference type="ARBA" id="ARBA00022824"/>
    </source>
</evidence>
<dbReference type="GeneTree" id="ENSGT00950000182908"/>
<dbReference type="CTD" id="7905"/>
<name>A0A8C4YVP8_GADMO</name>
<dbReference type="Ensembl" id="ENSGMOT00000001646.2">
    <property type="protein sequence ID" value="ENSGMOP00000001590.2"/>
    <property type="gene ID" value="ENSGMOG00000001610.2"/>
</dbReference>
<evidence type="ECO:0000256" key="13">
    <source>
        <dbReference type="SAM" id="Phobius"/>
    </source>
</evidence>
<keyword evidence="11" id="KW-0175">Coiled coil</keyword>
<accession>A0A8C4YVP8</accession>